<keyword evidence="15 19" id="KW-0520">NAD</keyword>
<dbReference type="Pfam" id="PF24621">
    <property type="entry name" value="DHQS_C"/>
    <property type="match status" value="1"/>
</dbReference>
<keyword evidence="13 19" id="KW-0547">Nucleotide-binding</keyword>
<comment type="function">
    <text evidence="4 19">Catalyzes the conversion of 3-deoxy-D-arabino-heptulosonate 7-phosphate (DAHP) to dehydroquinate (DHQ).</text>
</comment>
<evidence type="ECO:0000256" key="19">
    <source>
        <dbReference type="HAMAP-Rule" id="MF_00110"/>
    </source>
</evidence>
<evidence type="ECO:0000256" key="6">
    <source>
        <dbReference type="ARBA" id="ARBA00004661"/>
    </source>
</evidence>
<evidence type="ECO:0000256" key="15">
    <source>
        <dbReference type="ARBA" id="ARBA00023027"/>
    </source>
</evidence>
<dbReference type="InterPro" id="IPR030960">
    <property type="entry name" value="DHQS/DOIS_N"/>
</dbReference>
<dbReference type="CDD" id="cd08195">
    <property type="entry name" value="DHQS"/>
    <property type="match status" value="1"/>
</dbReference>
<evidence type="ECO:0000256" key="18">
    <source>
        <dbReference type="ARBA" id="ARBA00023285"/>
    </source>
</evidence>
<gene>
    <name evidence="19" type="primary">aroB</name>
    <name evidence="22" type="ORF">Y958_01145</name>
</gene>
<dbReference type="GO" id="GO:0009073">
    <property type="term" value="P:aromatic amino acid family biosynthetic process"/>
    <property type="evidence" value="ECO:0007669"/>
    <property type="project" value="UniProtKB-KW"/>
</dbReference>
<dbReference type="AlphaFoldDB" id="A0A248JLI0"/>
<evidence type="ECO:0000256" key="7">
    <source>
        <dbReference type="ARBA" id="ARBA00005412"/>
    </source>
</evidence>
<keyword evidence="23" id="KW-1185">Reference proteome</keyword>
<reference evidence="22 23" key="1">
    <citation type="submission" date="2017-06" db="EMBL/GenBank/DDBJ databases">
        <title>Complete genome sequence of Nitrospirillum amazonense strain CBAmC, an endophytic nitrogen-fixing and plant growth-promoting bacterium, isolated from sugarcane.</title>
        <authorList>
            <person name="Schwab S."/>
            <person name="dos Santos Teixeira K.R."/>
            <person name="Simoes Araujo J.L."/>
            <person name="Soares Vidal M."/>
            <person name="Borges de Freitas H.R."/>
            <person name="Rivello Crivelaro A.L."/>
            <person name="Bueno de Camargo Nunes A."/>
            <person name="dos Santos C.M."/>
            <person name="Palmeira da Silva Rosa D."/>
            <person name="da Silva Padilha D."/>
            <person name="da Silva E."/>
            <person name="Araujo Terra L."/>
            <person name="Soares Mendes V."/>
            <person name="Farinelli L."/>
            <person name="Magalhaes Cruz L."/>
            <person name="Baldani J.I."/>
        </authorList>
    </citation>
    <scope>NUCLEOTIDE SEQUENCE [LARGE SCALE GENOMIC DNA]</scope>
    <source>
        <strain evidence="22 23">CBAmC</strain>
    </source>
</reference>
<comment type="similarity">
    <text evidence="7 19">Belongs to the sugar phosphate cyclases superfamily. Dehydroquinate synthase family.</text>
</comment>
<protein>
    <recommendedName>
        <fullName evidence="9 19">3-dehydroquinate synthase</fullName>
        <shortName evidence="19">DHQS</shortName>
        <ecNumber evidence="8 19">4.2.3.4</ecNumber>
    </recommendedName>
</protein>
<evidence type="ECO:0000256" key="17">
    <source>
        <dbReference type="ARBA" id="ARBA00023239"/>
    </source>
</evidence>
<evidence type="ECO:0000256" key="11">
    <source>
        <dbReference type="ARBA" id="ARBA00022605"/>
    </source>
</evidence>
<comment type="cofactor">
    <cofactor evidence="19">
        <name>Co(2+)</name>
        <dbReference type="ChEBI" id="CHEBI:48828"/>
    </cofactor>
    <cofactor evidence="19">
        <name>Zn(2+)</name>
        <dbReference type="ChEBI" id="CHEBI:29105"/>
    </cofactor>
    <text evidence="19">Binds 1 divalent metal cation per subunit. Can use either Co(2+) or Zn(2+).</text>
</comment>
<evidence type="ECO:0000313" key="22">
    <source>
        <dbReference type="EMBL" id="ASG19582.1"/>
    </source>
</evidence>
<dbReference type="RefSeq" id="WP_088870576.1">
    <property type="nucleotide sequence ID" value="NZ_CP022110.1"/>
</dbReference>
<dbReference type="InterPro" id="IPR030963">
    <property type="entry name" value="DHQ_synth_fam"/>
</dbReference>
<feature type="binding site" evidence="19">
    <location>
        <position position="255"/>
    </location>
    <ligand>
        <name>Zn(2+)</name>
        <dbReference type="ChEBI" id="CHEBI:29105"/>
    </ligand>
</feature>
<feature type="binding site" evidence="19">
    <location>
        <begin position="137"/>
        <end position="138"/>
    </location>
    <ligand>
        <name>NAD(+)</name>
        <dbReference type="ChEBI" id="CHEBI:57540"/>
    </ligand>
</feature>
<accession>A0A248JLI0</accession>
<dbReference type="EMBL" id="CP022110">
    <property type="protein sequence ID" value="ASG19582.1"/>
    <property type="molecule type" value="Genomic_DNA"/>
</dbReference>
<evidence type="ECO:0000256" key="8">
    <source>
        <dbReference type="ARBA" id="ARBA00013031"/>
    </source>
</evidence>
<dbReference type="SUPFAM" id="SSF56796">
    <property type="entry name" value="Dehydroquinate synthase-like"/>
    <property type="match status" value="1"/>
</dbReference>
<dbReference type="GO" id="GO:0000166">
    <property type="term" value="F:nucleotide binding"/>
    <property type="evidence" value="ECO:0007669"/>
    <property type="project" value="UniProtKB-KW"/>
</dbReference>
<feature type="binding site" evidence="19">
    <location>
        <begin position="113"/>
        <end position="117"/>
    </location>
    <ligand>
        <name>NAD(+)</name>
        <dbReference type="ChEBI" id="CHEBI:57540"/>
    </ligand>
</feature>
<evidence type="ECO:0000256" key="5">
    <source>
        <dbReference type="ARBA" id="ARBA00004496"/>
    </source>
</evidence>
<feature type="binding site" evidence="19">
    <location>
        <position position="273"/>
    </location>
    <ligand>
        <name>Zn(2+)</name>
        <dbReference type="ChEBI" id="CHEBI:29105"/>
    </ligand>
</feature>
<feature type="domain" description="3-dehydroquinate synthase C-terminal" evidence="21">
    <location>
        <begin position="189"/>
        <end position="338"/>
    </location>
</feature>
<comment type="caution">
    <text evidence="19">Lacks conserved residue(s) required for the propagation of feature annotation.</text>
</comment>
<evidence type="ECO:0000256" key="16">
    <source>
        <dbReference type="ARBA" id="ARBA00023141"/>
    </source>
</evidence>
<proteinExistence type="inferred from homology"/>
<sequence length="389" mass="40440">MSKTLSASPVHVNLGDRSYDVLVGSGLIEGAGSLVAPIAGKRPLVILSDETVAPLYLGTLTRSLEAAGARVLDPIVVPAGEATKSFHHLEAVLEILLSRGIERGAMLVALGGGVIGDLGGFAAAIALRGLDFIQVPTTLLSQVDSSVGGKTGINSRQGKNLIGAFHQPRLVLADIGALDSLPRREVLAGYAEVVKYGLIDRPDFFTWLEGNGPALVAGDAALRTAAVKESVAAKAAIVAQDEREGGVRALLNLGHTFGHALEAEMGYGGELLHGEAVGIGMVMAFDLSVRLGLCPPDDLARMRRHLAAVGLPTGAAYLSKGRWTVDALMAHMAKDKKVKDGGITFILARGIGQAFTARGIDPEPVRAVVAAALAHETQGNRLKGVMRTV</sequence>
<keyword evidence="10 19" id="KW-0963">Cytoplasm</keyword>
<dbReference type="Pfam" id="PF01761">
    <property type="entry name" value="DHQ_synthase"/>
    <property type="match status" value="1"/>
</dbReference>
<dbReference type="KEGG" id="nao:Y958_01145"/>
<feature type="domain" description="3-dehydroquinate synthase N-terminal" evidence="20">
    <location>
        <begin position="75"/>
        <end position="186"/>
    </location>
</feature>
<keyword evidence="11 19" id="KW-0028">Amino-acid biosynthesis</keyword>
<dbReference type="InterPro" id="IPR050071">
    <property type="entry name" value="Dehydroquinate_synthase"/>
</dbReference>
<dbReference type="HAMAP" id="MF_00110">
    <property type="entry name" value="DHQ_synthase"/>
    <property type="match status" value="1"/>
</dbReference>
<comment type="pathway">
    <text evidence="6 19">Metabolic intermediate biosynthesis; chorismate biosynthesis; chorismate from D-erythrose 4-phosphate and phosphoenolpyruvate: step 2/7.</text>
</comment>
<evidence type="ECO:0000256" key="12">
    <source>
        <dbReference type="ARBA" id="ARBA00022723"/>
    </source>
</evidence>
<keyword evidence="12 19" id="KW-0479">Metal-binding</keyword>
<comment type="cofactor">
    <cofactor evidence="2 19">
        <name>NAD(+)</name>
        <dbReference type="ChEBI" id="CHEBI:57540"/>
    </cofactor>
</comment>
<dbReference type="GO" id="GO:0009423">
    <property type="term" value="P:chorismate biosynthetic process"/>
    <property type="evidence" value="ECO:0007669"/>
    <property type="project" value="UniProtKB-UniRule"/>
</dbReference>
<feature type="binding site" evidence="19">
    <location>
        <position position="192"/>
    </location>
    <ligand>
        <name>Zn(2+)</name>
        <dbReference type="ChEBI" id="CHEBI:29105"/>
    </ligand>
</feature>
<organism evidence="22 23">
    <name type="scientific">Nitrospirillum viridazoti CBAmc</name>
    <dbReference type="NCBI Taxonomy" id="1441467"/>
    <lineage>
        <taxon>Bacteria</taxon>
        <taxon>Pseudomonadati</taxon>
        <taxon>Pseudomonadota</taxon>
        <taxon>Alphaproteobacteria</taxon>
        <taxon>Rhodospirillales</taxon>
        <taxon>Azospirillaceae</taxon>
        <taxon>Nitrospirillum</taxon>
        <taxon>Nitrospirillum viridazoti</taxon>
    </lineage>
</organism>
<dbReference type="Gene3D" id="1.20.1090.10">
    <property type="entry name" value="Dehydroquinate synthase-like - alpha domain"/>
    <property type="match status" value="1"/>
</dbReference>
<evidence type="ECO:0000256" key="2">
    <source>
        <dbReference type="ARBA" id="ARBA00001911"/>
    </source>
</evidence>
<dbReference type="Gene3D" id="3.40.50.1970">
    <property type="match status" value="1"/>
</dbReference>
<comment type="subcellular location">
    <subcellularLocation>
        <location evidence="5 19">Cytoplasm</location>
    </subcellularLocation>
</comment>
<feature type="binding site" evidence="19">
    <location>
        <position position="150"/>
    </location>
    <ligand>
        <name>NAD(+)</name>
        <dbReference type="ChEBI" id="CHEBI:57540"/>
    </ligand>
</feature>
<dbReference type="GO" id="GO:0046872">
    <property type="term" value="F:metal ion binding"/>
    <property type="evidence" value="ECO:0007669"/>
    <property type="project" value="UniProtKB-KW"/>
</dbReference>
<feature type="binding site" evidence="19">
    <location>
        <position position="159"/>
    </location>
    <ligand>
        <name>NAD(+)</name>
        <dbReference type="ChEBI" id="CHEBI:57540"/>
    </ligand>
</feature>
<dbReference type="FunFam" id="3.40.50.1970:FF:000007">
    <property type="entry name" value="Pentafunctional AROM polypeptide"/>
    <property type="match status" value="1"/>
</dbReference>
<evidence type="ECO:0000256" key="3">
    <source>
        <dbReference type="ARBA" id="ARBA00001947"/>
    </source>
</evidence>
<keyword evidence="17 19" id="KW-0456">Lyase</keyword>
<dbReference type="UniPathway" id="UPA00053">
    <property type="reaction ID" value="UER00085"/>
</dbReference>
<dbReference type="GO" id="GO:0003856">
    <property type="term" value="F:3-dehydroquinate synthase activity"/>
    <property type="evidence" value="ECO:0007669"/>
    <property type="project" value="UniProtKB-UniRule"/>
</dbReference>
<keyword evidence="18 19" id="KW-0170">Cobalt</keyword>
<dbReference type="Proteomes" id="UP000197153">
    <property type="component" value="Chromosome 1"/>
</dbReference>
<dbReference type="InterPro" id="IPR016037">
    <property type="entry name" value="DHQ_synth_AroB"/>
</dbReference>
<dbReference type="PANTHER" id="PTHR43622">
    <property type="entry name" value="3-DEHYDROQUINATE SYNTHASE"/>
    <property type="match status" value="1"/>
</dbReference>
<dbReference type="EC" id="4.2.3.4" evidence="8 19"/>
<evidence type="ECO:0000256" key="13">
    <source>
        <dbReference type="ARBA" id="ARBA00022741"/>
    </source>
</evidence>
<dbReference type="InterPro" id="IPR056179">
    <property type="entry name" value="DHQS_C"/>
</dbReference>
<dbReference type="NCBIfam" id="TIGR01357">
    <property type="entry name" value="aroB"/>
    <property type="match status" value="1"/>
</dbReference>
<keyword evidence="16 19" id="KW-0057">Aromatic amino acid biosynthesis</keyword>
<evidence type="ECO:0000259" key="21">
    <source>
        <dbReference type="Pfam" id="PF24621"/>
    </source>
</evidence>
<dbReference type="GO" id="GO:0005737">
    <property type="term" value="C:cytoplasm"/>
    <property type="evidence" value="ECO:0007669"/>
    <property type="project" value="UniProtKB-SubCell"/>
</dbReference>
<evidence type="ECO:0000256" key="1">
    <source>
        <dbReference type="ARBA" id="ARBA00001393"/>
    </source>
</evidence>
<dbReference type="PANTHER" id="PTHR43622:SF7">
    <property type="entry name" value="3-DEHYDROQUINATE SYNTHASE, CHLOROPLASTIC"/>
    <property type="match status" value="1"/>
</dbReference>
<evidence type="ECO:0000256" key="9">
    <source>
        <dbReference type="ARBA" id="ARBA00017684"/>
    </source>
</evidence>
<evidence type="ECO:0000313" key="23">
    <source>
        <dbReference type="Proteomes" id="UP000197153"/>
    </source>
</evidence>
<name>A0A248JLI0_9PROT</name>
<evidence type="ECO:0000256" key="4">
    <source>
        <dbReference type="ARBA" id="ARBA00003485"/>
    </source>
</evidence>
<dbReference type="PIRSF" id="PIRSF001455">
    <property type="entry name" value="DHQ_synth"/>
    <property type="match status" value="1"/>
</dbReference>
<comment type="catalytic activity">
    <reaction evidence="1 19">
        <text>7-phospho-2-dehydro-3-deoxy-D-arabino-heptonate = 3-dehydroquinate + phosphate</text>
        <dbReference type="Rhea" id="RHEA:21968"/>
        <dbReference type="ChEBI" id="CHEBI:32364"/>
        <dbReference type="ChEBI" id="CHEBI:43474"/>
        <dbReference type="ChEBI" id="CHEBI:58394"/>
        <dbReference type="EC" id="4.2.3.4"/>
    </reaction>
</comment>
<keyword evidence="14 19" id="KW-0862">Zinc</keyword>
<evidence type="ECO:0000259" key="20">
    <source>
        <dbReference type="Pfam" id="PF01761"/>
    </source>
</evidence>
<dbReference type="GO" id="GO:0008652">
    <property type="term" value="P:amino acid biosynthetic process"/>
    <property type="evidence" value="ECO:0007669"/>
    <property type="project" value="UniProtKB-KW"/>
</dbReference>
<comment type="cofactor">
    <cofactor evidence="3">
        <name>Zn(2+)</name>
        <dbReference type="ChEBI" id="CHEBI:29105"/>
    </cofactor>
</comment>
<evidence type="ECO:0000256" key="10">
    <source>
        <dbReference type="ARBA" id="ARBA00022490"/>
    </source>
</evidence>
<evidence type="ECO:0000256" key="14">
    <source>
        <dbReference type="ARBA" id="ARBA00022833"/>
    </source>
</evidence>